<dbReference type="AlphaFoldDB" id="A0A3B1CVM6"/>
<sequence length="125" mass="14074">MQGELKEMIADFMQKGFLENMIDMFKHDTSLYSITGDLLRDERVRVRIGVAALLEELQKERPLEARLALTSLLPLLRDNNPAVRGDAAYLIATVGGREGLESLKPLLNDPEPQVAEIVRDILDEE</sequence>
<accession>A0A3B1CVM6</accession>
<dbReference type="Gene3D" id="1.25.10.10">
    <property type="entry name" value="Leucine-rich Repeat Variant"/>
    <property type="match status" value="1"/>
</dbReference>
<evidence type="ECO:0008006" key="2">
    <source>
        <dbReference type="Google" id="ProtNLM"/>
    </source>
</evidence>
<dbReference type="Pfam" id="PF13646">
    <property type="entry name" value="HEAT_2"/>
    <property type="match status" value="1"/>
</dbReference>
<dbReference type="InterPro" id="IPR016024">
    <property type="entry name" value="ARM-type_fold"/>
</dbReference>
<protein>
    <recommendedName>
        <fullName evidence="2">HEAT repeat domain-containing protein</fullName>
    </recommendedName>
</protein>
<reference evidence="1" key="1">
    <citation type="submission" date="2018-06" db="EMBL/GenBank/DDBJ databases">
        <authorList>
            <person name="Zhirakovskaya E."/>
        </authorList>
    </citation>
    <scope>NUCLEOTIDE SEQUENCE</scope>
</reference>
<evidence type="ECO:0000313" key="1">
    <source>
        <dbReference type="EMBL" id="VAX34656.1"/>
    </source>
</evidence>
<name>A0A3B1CVM6_9ZZZZ</name>
<proteinExistence type="predicted"/>
<dbReference type="InterPro" id="IPR011989">
    <property type="entry name" value="ARM-like"/>
</dbReference>
<organism evidence="1">
    <name type="scientific">hydrothermal vent metagenome</name>
    <dbReference type="NCBI Taxonomy" id="652676"/>
    <lineage>
        <taxon>unclassified sequences</taxon>
        <taxon>metagenomes</taxon>
        <taxon>ecological metagenomes</taxon>
    </lineage>
</organism>
<dbReference type="EMBL" id="UOGI01000364">
    <property type="protein sequence ID" value="VAX34656.1"/>
    <property type="molecule type" value="Genomic_DNA"/>
</dbReference>
<gene>
    <name evidence="1" type="ORF">MNBD_NITROSPIRAE03-266</name>
</gene>
<dbReference type="SUPFAM" id="SSF48371">
    <property type="entry name" value="ARM repeat"/>
    <property type="match status" value="1"/>
</dbReference>